<comment type="subcellular location">
    <subcellularLocation>
        <location evidence="1">Membrane</location>
        <topology evidence="1">Multi-pass membrane protein</topology>
    </subcellularLocation>
</comment>
<dbReference type="Proteomes" id="UP000011976">
    <property type="component" value="Unassembled WGS sequence"/>
</dbReference>
<dbReference type="PANTHER" id="PTHR31204">
    <property type="entry name" value="SIGMA INTRACELLULAR RECEPTOR 2"/>
    <property type="match status" value="1"/>
</dbReference>
<sequence length="241" mass="26415">MPRVEPDPICASMPPTGSGVDQGPKWVGPARAQFAKKADTGSCLHSDLLQQPVKMEQSRGSMAAVERRKTLTERPMDVLYLSYFGIHLLASLAIDAQLTYPPYSQSVFPAPLRKVLQDYLTTSKDPFLLAAAAQSSAHIWFRVLLASETQPRAEAMSTVANLSDVGVWWWTTAASSTLQCIFSVLYGDDGAGLTSAQIRALLQNYIPFCLIPLLLTFDMMLRIVGLLDTPRPAQPISSKEE</sequence>
<keyword evidence="3 5" id="KW-1133">Transmembrane helix</keyword>
<dbReference type="Pfam" id="PF05241">
    <property type="entry name" value="EBP"/>
    <property type="match status" value="1"/>
</dbReference>
<evidence type="ECO:0000313" key="10">
    <source>
        <dbReference type="Proteomes" id="UP000011976"/>
    </source>
</evidence>
<dbReference type="EMBL" id="DF196788">
    <property type="protein sequence ID" value="GAC76845.1"/>
    <property type="molecule type" value="Genomic_DNA"/>
</dbReference>
<evidence type="ECO:0000256" key="6">
    <source>
        <dbReference type="SAM" id="MobiDB-lite"/>
    </source>
</evidence>
<feature type="transmembrane region" description="Helical" evidence="7">
    <location>
        <begin position="205"/>
        <end position="227"/>
    </location>
</feature>
<feature type="transmembrane region" description="Helical" evidence="7">
    <location>
        <begin position="166"/>
        <end position="185"/>
    </location>
</feature>
<organism evidence="9 10">
    <name type="scientific">Pseudozyma antarctica (strain T-34)</name>
    <name type="common">Yeast</name>
    <name type="synonym">Candida antarctica</name>
    <dbReference type="NCBI Taxonomy" id="1151754"/>
    <lineage>
        <taxon>Eukaryota</taxon>
        <taxon>Fungi</taxon>
        <taxon>Dikarya</taxon>
        <taxon>Basidiomycota</taxon>
        <taxon>Ustilaginomycotina</taxon>
        <taxon>Ustilaginomycetes</taxon>
        <taxon>Ustilaginales</taxon>
        <taxon>Ustilaginaceae</taxon>
        <taxon>Moesziomyces</taxon>
    </lineage>
</organism>
<feature type="domain" description="EXPERA" evidence="8">
    <location>
        <begin position="76"/>
        <end position="216"/>
    </location>
</feature>
<dbReference type="STRING" id="1151754.M9M763"/>
<evidence type="ECO:0000259" key="8">
    <source>
        <dbReference type="PROSITE" id="PS51751"/>
    </source>
</evidence>
<reference evidence="10" key="1">
    <citation type="journal article" date="2013" name="Genome Announc.">
        <title>Genome sequence of the basidiomycetous yeast Pseudozyma antarctica T-34, a producer of the glycolipid biosurfactants mannosylerythritol lipids.</title>
        <authorList>
            <person name="Morita T."/>
            <person name="Koike H."/>
            <person name="Koyama Y."/>
            <person name="Hagiwara H."/>
            <person name="Ito E."/>
            <person name="Fukuoka T."/>
            <person name="Imura T."/>
            <person name="Machida M."/>
            <person name="Kitamoto D."/>
        </authorList>
    </citation>
    <scope>NUCLEOTIDE SEQUENCE [LARGE SCALE GENOMIC DNA]</scope>
    <source>
        <strain evidence="10">T-34</strain>
    </source>
</reference>
<keyword evidence="4 5" id="KW-0472">Membrane</keyword>
<dbReference type="OrthoDB" id="433124at2759"/>
<dbReference type="GO" id="GO:0005783">
    <property type="term" value="C:endoplasmic reticulum"/>
    <property type="evidence" value="ECO:0007669"/>
    <property type="project" value="TreeGrafter"/>
</dbReference>
<keyword evidence="2 5" id="KW-0812">Transmembrane</keyword>
<dbReference type="InterPro" id="IPR051987">
    <property type="entry name" value="Sigma-2_receptor-like"/>
</dbReference>
<evidence type="ECO:0000313" key="9">
    <source>
        <dbReference type="EMBL" id="GAC76845.1"/>
    </source>
</evidence>
<dbReference type="PROSITE" id="PS51751">
    <property type="entry name" value="EXPERA"/>
    <property type="match status" value="1"/>
</dbReference>
<dbReference type="PANTHER" id="PTHR31204:SF1">
    <property type="entry name" value="SIGMA INTRACELLULAR RECEPTOR 2"/>
    <property type="match status" value="1"/>
</dbReference>
<feature type="transmembrane region" description="Helical" evidence="7">
    <location>
        <begin position="78"/>
        <end position="100"/>
    </location>
</feature>
<evidence type="ECO:0000256" key="5">
    <source>
        <dbReference type="PROSITE-ProRule" id="PRU01087"/>
    </source>
</evidence>
<evidence type="ECO:0000256" key="2">
    <source>
        <dbReference type="ARBA" id="ARBA00022692"/>
    </source>
</evidence>
<evidence type="ECO:0000256" key="4">
    <source>
        <dbReference type="ARBA" id="ARBA00023136"/>
    </source>
</evidence>
<protein>
    <recommendedName>
        <fullName evidence="8">EXPERA domain-containing protein</fullName>
    </recommendedName>
</protein>
<name>M9M763_PSEA3</name>
<evidence type="ECO:0000256" key="3">
    <source>
        <dbReference type="ARBA" id="ARBA00022989"/>
    </source>
</evidence>
<evidence type="ECO:0000256" key="7">
    <source>
        <dbReference type="SAM" id="Phobius"/>
    </source>
</evidence>
<accession>M9M763</accession>
<dbReference type="InterPro" id="IPR033118">
    <property type="entry name" value="EXPERA"/>
</dbReference>
<dbReference type="GO" id="GO:0016020">
    <property type="term" value="C:membrane"/>
    <property type="evidence" value="ECO:0007669"/>
    <property type="project" value="UniProtKB-SubCell"/>
</dbReference>
<feature type="region of interest" description="Disordered" evidence="6">
    <location>
        <begin position="1"/>
        <end position="25"/>
    </location>
</feature>
<gene>
    <name evidence="9" type="ORF">PANT_22c00239</name>
</gene>
<evidence type="ECO:0000256" key="1">
    <source>
        <dbReference type="ARBA" id="ARBA00004141"/>
    </source>
</evidence>
<proteinExistence type="predicted"/>
<dbReference type="AlphaFoldDB" id="M9M763"/>